<dbReference type="Gene3D" id="3.30.710.10">
    <property type="entry name" value="Potassium Channel Kv1.1, Chain A"/>
    <property type="match status" value="1"/>
</dbReference>
<evidence type="ECO:0000259" key="3">
    <source>
        <dbReference type="PROSITE" id="PS50097"/>
    </source>
</evidence>
<dbReference type="CDD" id="cd18186">
    <property type="entry name" value="BTB_POZ_ZBTB_KLHL-like"/>
    <property type="match status" value="1"/>
</dbReference>
<keyword evidence="5" id="KW-1185">Reference proteome</keyword>
<dbReference type="InterPro" id="IPR011705">
    <property type="entry name" value="BACK"/>
</dbReference>
<gene>
    <name evidence="4" type="ORF">GSLYS_00018620001</name>
</gene>
<dbReference type="Pfam" id="PF07707">
    <property type="entry name" value="BACK"/>
    <property type="match status" value="1"/>
</dbReference>
<keyword evidence="1" id="KW-0880">Kelch repeat</keyword>
<feature type="domain" description="BTB" evidence="3">
    <location>
        <begin position="25"/>
        <end position="92"/>
    </location>
</feature>
<dbReference type="PANTHER" id="PTHR45632:SF3">
    <property type="entry name" value="KELCH-LIKE PROTEIN 32"/>
    <property type="match status" value="1"/>
</dbReference>
<dbReference type="InterPro" id="IPR000210">
    <property type="entry name" value="BTB/POZ_dom"/>
</dbReference>
<reference evidence="4 5" key="1">
    <citation type="submission" date="2024-04" db="EMBL/GenBank/DDBJ databases">
        <authorList>
            <consortium name="Genoscope - CEA"/>
            <person name="William W."/>
        </authorList>
    </citation>
    <scope>NUCLEOTIDE SEQUENCE [LARGE SCALE GENOMIC DNA]</scope>
</reference>
<evidence type="ECO:0000313" key="5">
    <source>
        <dbReference type="Proteomes" id="UP001497497"/>
    </source>
</evidence>
<dbReference type="Pfam" id="PF00651">
    <property type="entry name" value="BTB"/>
    <property type="match status" value="1"/>
</dbReference>
<dbReference type="PROSITE" id="PS50097">
    <property type="entry name" value="BTB"/>
    <property type="match status" value="1"/>
</dbReference>
<sequence>MLTKPEIACAIIEGISSMREDEELQDFVVEVEGKEFKCHRLILSACSGFFRGLLRSGMNESQKQRIKLEGVSVETFAAILETLYTGRDNLTRENMLNILLAADRFEITAVFDNSLCELFLRNNTSLENWEIMYSTAHNLGSSSILLHIRDFIKKNYEHVMKSNAFLLLRENDLLKIIKSQELLVSSEDVVIESILNWV</sequence>
<proteinExistence type="predicted"/>
<comment type="caution">
    <text evidence="4">The sequence shown here is derived from an EMBL/GenBank/DDBJ whole genome shotgun (WGS) entry which is preliminary data.</text>
</comment>
<protein>
    <recommendedName>
        <fullName evidence="3">BTB domain-containing protein</fullName>
    </recommendedName>
</protein>
<dbReference type="SUPFAM" id="SSF54695">
    <property type="entry name" value="POZ domain"/>
    <property type="match status" value="1"/>
</dbReference>
<accession>A0AAV2IGB2</accession>
<dbReference type="Gene3D" id="1.25.40.420">
    <property type="match status" value="1"/>
</dbReference>
<dbReference type="Proteomes" id="UP001497497">
    <property type="component" value="Unassembled WGS sequence"/>
</dbReference>
<organism evidence="4 5">
    <name type="scientific">Lymnaea stagnalis</name>
    <name type="common">Great pond snail</name>
    <name type="synonym">Helix stagnalis</name>
    <dbReference type="NCBI Taxonomy" id="6523"/>
    <lineage>
        <taxon>Eukaryota</taxon>
        <taxon>Metazoa</taxon>
        <taxon>Spiralia</taxon>
        <taxon>Lophotrochozoa</taxon>
        <taxon>Mollusca</taxon>
        <taxon>Gastropoda</taxon>
        <taxon>Heterobranchia</taxon>
        <taxon>Euthyneura</taxon>
        <taxon>Panpulmonata</taxon>
        <taxon>Hygrophila</taxon>
        <taxon>Lymnaeoidea</taxon>
        <taxon>Lymnaeidae</taxon>
        <taxon>Lymnaea</taxon>
    </lineage>
</organism>
<dbReference type="AlphaFoldDB" id="A0AAV2IGB2"/>
<dbReference type="SMART" id="SM00225">
    <property type="entry name" value="BTB"/>
    <property type="match status" value="1"/>
</dbReference>
<evidence type="ECO:0000256" key="1">
    <source>
        <dbReference type="ARBA" id="ARBA00022441"/>
    </source>
</evidence>
<dbReference type="PANTHER" id="PTHR45632">
    <property type="entry name" value="LD33804P"/>
    <property type="match status" value="1"/>
</dbReference>
<evidence type="ECO:0000313" key="4">
    <source>
        <dbReference type="EMBL" id="CAL1545137.1"/>
    </source>
</evidence>
<evidence type="ECO:0000256" key="2">
    <source>
        <dbReference type="ARBA" id="ARBA00022737"/>
    </source>
</evidence>
<keyword evidence="2" id="KW-0677">Repeat</keyword>
<name>A0AAV2IGB2_LYMST</name>
<feature type="non-terminal residue" evidence="4">
    <location>
        <position position="198"/>
    </location>
</feature>
<dbReference type="EMBL" id="CAXITT010000680">
    <property type="protein sequence ID" value="CAL1545137.1"/>
    <property type="molecule type" value="Genomic_DNA"/>
</dbReference>
<dbReference type="InterPro" id="IPR011333">
    <property type="entry name" value="SKP1/BTB/POZ_sf"/>
</dbReference>